<dbReference type="SUPFAM" id="SSF47473">
    <property type="entry name" value="EF-hand"/>
    <property type="match status" value="1"/>
</dbReference>
<comment type="function">
    <text evidence="4">Potential calcium sensor that binds calcium in vitro.</text>
</comment>
<sequence length="190" mass="21092">MNTMMKSEGDERNSLGRFWRKLLSPKGQVERKRFLPSAVDSEDVASSSSSSGSQLEVVFNYMDENGDGKISAAELRNCVKMVGGELSAEEAEAAVRFSDLDGDGFLDLNEFHKLMEGEGRSVEDKKSELKEAFEMYVVEGNDCITATSLKRMLRRLGQSSSIDDCKAMIRAFDLNGDGVLSFDEFALMMH</sequence>
<dbReference type="KEGG" id="cpap:110816686"/>
<dbReference type="CDD" id="cd00051">
    <property type="entry name" value="EFh"/>
    <property type="match status" value="2"/>
</dbReference>
<dbReference type="Gene3D" id="1.10.238.10">
    <property type="entry name" value="EF-hand"/>
    <property type="match status" value="2"/>
</dbReference>
<evidence type="ECO:0000256" key="3">
    <source>
        <dbReference type="ARBA" id="ARBA00022837"/>
    </source>
</evidence>
<dbReference type="EMBL" id="MH032807">
    <property type="protein sequence ID" value="AZL94077.1"/>
    <property type="molecule type" value="mRNA"/>
</dbReference>
<name>A0A3Q8UB70_CARPA</name>
<organism evidence="6">
    <name type="scientific">Carica papaya</name>
    <name type="common">Papaya</name>
    <dbReference type="NCBI Taxonomy" id="3649"/>
    <lineage>
        <taxon>Eukaryota</taxon>
        <taxon>Viridiplantae</taxon>
        <taxon>Streptophyta</taxon>
        <taxon>Embryophyta</taxon>
        <taxon>Tracheophyta</taxon>
        <taxon>Spermatophyta</taxon>
        <taxon>Magnoliopsida</taxon>
        <taxon>eudicotyledons</taxon>
        <taxon>Gunneridae</taxon>
        <taxon>Pentapetalae</taxon>
        <taxon>rosids</taxon>
        <taxon>malvids</taxon>
        <taxon>Brassicales</taxon>
        <taxon>Caricaceae</taxon>
        <taxon>Carica</taxon>
    </lineage>
</organism>
<dbReference type="InterPro" id="IPR018247">
    <property type="entry name" value="EF_Hand_1_Ca_BS"/>
</dbReference>
<dbReference type="Pfam" id="PF13499">
    <property type="entry name" value="EF-hand_7"/>
    <property type="match status" value="2"/>
</dbReference>
<dbReference type="InterPro" id="IPR039647">
    <property type="entry name" value="EF_hand_pair_protein_CML-like"/>
</dbReference>
<dbReference type="RefSeq" id="XP_021900668.1">
    <property type="nucleotide sequence ID" value="XM_022044976.1"/>
</dbReference>
<feature type="domain" description="EF-hand" evidence="5">
    <location>
        <begin position="160"/>
        <end position="190"/>
    </location>
</feature>
<keyword evidence="2" id="KW-0677">Repeat</keyword>
<accession>A0A3Q8UB70</accession>
<keyword evidence="3" id="KW-0106">Calcium</keyword>
<dbReference type="SMART" id="SM00054">
    <property type="entry name" value="EFh"/>
    <property type="match status" value="4"/>
</dbReference>
<evidence type="ECO:0000256" key="1">
    <source>
        <dbReference type="ARBA" id="ARBA00022723"/>
    </source>
</evidence>
<dbReference type="PROSITE" id="PS00018">
    <property type="entry name" value="EF_HAND_1"/>
    <property type="match status" value="3"/>
</dbReference>
<evidence type="ECO:0000256" key="4">
    <source>
        <dbReference type="ARBA" id="ARBA00057710"/>
    </source>
</evidence>
<dbReference type="InterPro" id="IPR011992">
    <property type="entry name" value="EF-hand-dom_pair"/>
</dbReference>
<dbReference type="FunFam" id="1.10.238.10:FF:000341">
    <property type="entry name" value="Putative calcium-binding protein CML19"/>
    <property type="match status" value="1"/>
</dbReference>
<feature type="domain" description="EF-hand" evidence="5">
    <location>
        <begin position="50"/>
        <end position="85"/>
    </location>
</feature>
<evidence type="ECO:0000259" key="5">
    <source>
        <dbReference type="PROSITE" id="PS50222"/>
    </source>
</evidence>
<dbReference type="GO" id="GO:0005509">
    <property type="term" value="F:calcium ion binding"/>
    <property type="evidence" value="ECO:0007669"/>
    <property type="project" value="InterPro"/>
</dbReference>
<reference evidence="6" key="1">
    <citation type="submission" date="2018-03" db="EMBL/GenBank/DDBJ databases">
        <title>Calmodulin and Calmodulin-like Proteins Reveal their Involvement in Stress Response and Fruit Ripening in Papaya.</title>
        <authorList>
            <person name="Ding X."/>
            <person name="Zhang L."/>
            <person name="Hao Y."/>
            <person name="Xiao S."/>
            <person name="Wu Z."/>
            <person name="Chen W."/>
            <person name="Li X."/>
            <person name="Zhu X."/>
        </authorList>
    </citation>
    <scope>NUCLEOTIDE SEQUENCE</scope>
    <source>
        <tissue evidence="6">Fruit</tissue>
    </source>
</reference>
<evidence type="ECO:0000256" key="2">
    <source>
        <dbReference type="ARBA" id="ARBA00022737"/>
    </source>
</evidence>
<dbReference type="PROSITE" id="PS50222">
    <property type="entry name" value="EF_HAND_2"/>
    <property type="match status" value="4"/>
</dbReference>
<dbReference type="InterPro" id="IPR002048">
    <property type="entry name" value="EF_hand_dom"/>
</dbReference>
<evidence type="ECO:0000313" key="6">
    <source>
        <dbReference type="EMBL" id="AZL94077.1"/>
    </source>
</evidence>
<dbReference type="PANTHER" id="PTHR10891">
    <property type="entry name" value="EF-HAND CALCIUM-BINDING DOMAIN CONTAINING PROTEIN"/>
    <property type="match status" value="1"/>
</dbReference>
<dbReference type="FunFam" id="1.10.238.10:FF:000237">
    <property type="entry name" value="Calcium-binding protein CML38"/>
    <property type="match status" value="1"/>
</dbReference>
<dbReference type="GeneID" id="110816686"/>
<dbReference type="OrthoDB" id="26525at2759"/>
<feature type="domain" description="EF-hand" evidence="5">
    <location>
        <begin position="86"/>
        <end position="121"/>
    </location>
</feature>
<keyword evidence="1" id="KW-0479">Metal-binding</keyword>
<proteinExistence type="evidence at transcript level"/>
<protein>
    <submittedName>
        <fullName evidence="6">Calmodulin-like protein 37</fullName>
    </submittedName>
</protein>
<dbReference type="AlphaFoldDB" id="A0A3Q8UB70"/>
<feature type="domain" description="EF-hand" evidence="5">
    <location>
        <begin position="124"/>
        <end position="159"/>
    </location>
</feature>